<feature type="compositionally biased region" description="Low complexity" evidence="1">
    <location>
        <begin position="86"/>
        <end position="99"/>
    </location>
</feature>
<comment type="caution">
    <text evidence="2">The sequence shown here is derived from an EMBL/GenBank/DDBJ whole genome shotgun (WGS) entry which is preliminary data.</text>
</comment>
<dbReference type="RefSeq" id="XP_052941823.1">
    <property type="nucleotide sequence ID" value="XM_053091663.1"/>
</dbReference>
<evidence type="ECO:0000256" key="1">
    <source>
        <dbReference type="SAM" id="MobiDB-lite"/>
    </source>
</evidence>
<gene>
    <name evidence="2" type="ORF">MKK02DRAFT_41690</name>
</gene>
<feature type="compositionally biased region" description="Basic and acidic residues" evidence="1">
    <location>
        <begin position="68"/>
        <end position="78"/>
    </location>
</feature>
<name>A0AA38H1N3_9TREE</name>
<evidence type="ECO:0000313" key="3">
    <source>
        <dbReference type="Proteomes" id="UP001164286"/>
    </source>
</evidence>
<protein>
    <submittedName>
        <fullName evidence="2">Uncharacterized protein</fullName>
    </submittedName>
</protein>
<dbReference type="GeneID" id="77730868"/>
<feature type="compositionally biased region" description="Acidic residues" evidence="1">
    <location>
        <begin position="116"/>
        <end position="146"/>
    </location>
</feature>
<organism evidence="2 3">
    <name type="scientific">Dioszegia hungarica</name>
    <dbReference type="NCBI Taxonomy" id="4972"/>
    <lineage>
        <taxon>Eukaryota</taxon>
        <taxon>Fungi</taxon>
        <taxon>Dikarya</taxon>
        <taxon>Basidiomycota</taxon>
        <taxon>Agaricomycotina</taxon>
        <taxon>Tremellomycetes</taxon>
        <taxon>Tremellales</taxon>
        <taxon>Bulleribasidiaceae</taxon>
        <taxon>Dioszegia</taxon>
    </lineage>
</organism>
<proteinExistence type="predicted"/>
<reference evidence="2" key="1">
    <citation type="journal article" date="2022" name="G3 (Bethesda)">
        <title>High quality genome of the basidiomycete yeast Dioszegia hungarica PDD-24b-2 isolated from cloud water.</title>
        <authorList>
            <person name="Jarrige D."/>
            <person name="Haridas S."/>
            <person name="Bleykasten-Grosshans C."/>
            <person name="Joly M."/>
            <person name="Nadalig T."/>
            <person name="Sancelme M."/>
            <person name="Vuilleumier S."/>
            <person name="Grigoriev I.V."/>
            <person name="Amato P."/>
            <person name="Bringel F."/>
        </authorList>
    </citation>
    <scope>NUCLEOTIDE SEQUENCE</scope>
    <source>
        <strain evidence="2">PDD-24b-2</strain>
    </source>
</reference>
<accession>A0AA38H1N3</accession>
<dbReference type="EMBL" id="JAKWFO010000016">
    <property type="protein sequence ID" value="KAI9632046.1"/>
    <property type="molecule type" value="Genomic_DNA"/>
</dbReference>
<evidence type="ECO:0000313" key="2">
    <source>
        <dbReference type="EMBL" id="KAI9632046.1"/>
    </source>
</evidence>
<dbReference type="AlphaFoldDB" id="A0AA38H1N3"/>
<dbReference type="Proteomes" id="UP001164286">
    <property type="component" value="Unassembled WGS sequence"/>
</dbReference>
<sequence>MSGSPAHKRARPDSEALPANTATAALQKHVASLPRAAADALILRLIATYPAGQAFLFQSVAAAVVDKAEAEKRNKEAGPIDLTHIASSPPAAGTSASAPVRAGKEAAAADPMGSENELDDEDEDEDEDNSDDEDEESSGDEEEDTNGEMIPKEWMYEIDVKRPWLRKGWPKDAGW</sequence>
<feature type="region of interest" description="Disordered" evidence="1">
    <location>
        <begin position="68"/>
        <end position="154"/>
    </location>
</feature>
<keyword evidence="3" id="KW-1185">Reference proteome</keyword>